<dbReference type="EMBL" id="UYRU01073931">
    <property type="protein sequence ID" value="VDN24026.1"/>
    <property type="molecule type" value="Genomic_DNA"/>
</dbReference>
<protein>
    <submittedName>
        <fullName evidence="1">Uncharacterized protein</fullName>
    </submittedName>
</protein>
<dbReference type="AlphaFoldDB" id="A0A3P7Q0S5"/>
<dbReference type="InterPro" id="IPR011011">
    <property type="entry name" value="Znf_FYVE_PHD"/>
</dbReference>
<dbReference type="OrthoDB" id="10262857at2759"/>
<dbReference type="Proteomes" id="UP000281553">
    <property type="component" value="Unassembled WGS sequence"/>
</dbReference>
<dbReference type="InterPro" id="IPR013083">
    <property type="entry name" value="Znf_RING/FYVE/PHD"/>
</dbReference>
<name>A0A3P7Q0S5_DIBLA</name>
<accession>A0A3P7Q0S5</accession>
<proteinExistence type="predicted"/>
<dbReference type="SUPFAM" id="SSF57903">
    <property type="entry name" value="FYVE/PHD zinc finger"/>
    <property type="match status" value="1"/>
</dbReference>
<evidence type="ECO:0000313" key="2">
    <source>
        <dbReference type="Proteomes" id="UP000281553"/>
    </source>
</evidence>
<sequence length="151" mass="15967">MNKSSVSLVATTEVISLQEAHTDTQHIAPATTDMTSAAPSSSNVEDPINDGTDVMADIVADLACRVCGRLITNHPDPTGGYNGNGGSNNAMIECSLCHGLYHQLCHTPPLLGRLPTASLSSGNNKVDHMHDKQHHVAKLPVTYLSTKSLLV</sequence>
<keyword evidence="2" id="KW-1185">Reference proteome</keyword>
<reference evidence="1 2" key="1">
    <citation type="submission" date="2018-11" db="EMBL/GenBank/DDBJ databases">
        <authorList>
            <consortium name="Pathogen Informatics"/>
        </authorList>
    </citation>
    <scope>NUCLEOTIDE SEQUENCE [LARGE SCALE GENOMIC DNA]</scope>
</reference>
<dbReference type="Gene3D" id="3.30.40.10">
    <property type="entry name" value="Zinc/RING finger domain, C3HC4 (zinc finger)"/>
    <property type="match status" value="1"/>
</dbReference>
<gene>
    <name evidence="1" type="ORF">DILT_LOCUS14365</name>
</gene>
<evidence type="ECO:0000313" key="1">
    <source>
        <dbReference type="EMBL" id="VDN24026.1"/>
    </source>
</evidence>
<organism evidence="1 2">
    <name type="scientific">Dibothriocephalus latus</name>
    <name type="common">Fish tapeworm</name>
    <name type="synonym">Diphyllobothrium latum</name>
    <dbReference type="NCBI Taxonomy" id="60516"/>
    <lineage>
        <taxon>Eukaryota</taxon>
        <taxon>Metazoa</taxon>
        <taxon>Spiralia</taxon>
        <taxon>Lophotrochozoa</taxon>
        <taxon>Platyhelminthes</taxon>
        <taxon>Cestoda</taxon>
        <taxon>Eucestoda</taxon>
        <taxon>Diphyllobothriidea</taxon>
        <taxon>Diphyllobothriidae</taxon>
        <taxon>Dibothriocephalus</taxon>
    </lineage>
</organism>